<accession>A0A3B1B2D4</accession>
<dbReference type="AlphaFoldDB" id="A0A3B1B2D4"/>
<gene>
    <name evidence="1" type="ORF">MNBD_GAMMA21-84</name>
</gene>
<organism evidence="1">
    <name type="scientific">hydrothermal vent metagenome</name>
    <dbReference type="NCBI Taxonomy" id="652676"/>
    <lineage>
        <taxon>unclassified sequences</taxon>
        <taxon>metagenomes</taxon>
        <taxon>ecological metagenomes</taxon>
    </lineage>
</organism>
<proteinExistence type="predicted"/>
<name>A0A3B1B2D4_9ZZZZ</name>
<dbReference type="EMBL" id="UOFR01000076">
    <property type="protein sequence ID" value="VAX00425.1"/>
    <property type="molecule type" value="Genomic_DNA"/>
</dbReference>
<dbReference type="Gene3D" id="3.20.20.80">
    <property type="entry name" value="Glycosidases"/>
    <property type="match status" value="1"/>
</dbReference>
<sequence length="685" mass="79842">MKIVFPRQIFIRIVAAIGSLLILPLPAFTQSFDSEPGKTAVSAQQEAAAIWSLMDFSFAELRKPAKHPLNTTHYASRILTTECDIDSKSNLQGKILSRTADDVANDWGLDVRGAYTNRTIEQDDDSSSAYLELSWNLLKEGYFQRNKQAETLKQKAHLATARETQSRLKRVSICRQQQFNTLAARNQSVVLSHKLALMRKVYNIENRAYFKGWSYFDDYLVAESELKDVQQKLERLHQSGELDKFFLNNIELPLFDISLERLITSIREDQNNSSSVEIEKQIVRLENESRFKDRLRVFLRNDFDINNTPRNDGGLAYGVRFIIPLTGRKDSSIHYRLLNIDEKNQIDIWERLAHTRQAYHEFKKQLEKTEKSRYAYLRSFEKIRRTIAQHRSENEVYLPIAVKLYIRLLDNSYSFQEAKVRLYKKANNVFSLSRVIPYAEYITNVTNRDVDYRARGGERSIYVWSKEFNQISNADLFDLLQTKGIKRTIISAGKNTNKQKLQYFLEQASDHNIYIELITGSNNWIFPGNHKRASDNISLISSYSENIHLDIEPHTMSGYKQNKDKYIKHYLNLLRKIRKNNIDISLSVSVPVHWPESVYSELNLLADRVYLMAYETNSYKRIIKRIQPAINNINHKKIVLALRTEDFDDEWAMEQTFRNIQAETGITRLGIHSLNRFIALMGSTQ</sequence>
<protein>
    <submittedName>
        <fullName evidence="1">Uncharacterized protein</fullName>
    </submittedName>
</protein>
<evidence type="ECO:0000313" key="1">
    <source>
        <dbReference type="EMBL" id="VAX00425.1"/>
    </source>
</evidence>
<reference evidence="1" key="1">
    <citation type="submission" date="2018-06" db="EMBL/GenBank/DDBJ databases">
        <authorList>
            <person name="Zhirakovskaya E."/>
        </authorList>
    </citation>
    <scope>NUCLEOTIDE SEQUENCE</scope>
</reference>